<proteinExistence type="predicted"/>
<comment type="caution">
    <text evidence="4">The sequence shown here is derived from an EMBL/GenBank/DDBJ whole genome shotgun (WGS) entry which is preliminary data.</text>
</comment>
<dbReference type="EMBL" id="DSVQ01000019">
    <property type="protein sequence ID" value="HGT40939.1"/>
    <property type="molecule type" value="Genomic_DNA"/>
</dbReference>
<keyword evidence="2" id="KW-0472">Membrane</keyword>
<feature type="region of interest" description="Disordered" evidence="1">
    <location>
        <begin position="328"/>
        <end position="357"/>
    </location>
</feature>
<reference evidence="4" key="1">
    <citation type="journal article" date="2020" name="mSystems">
        <title>Genome- and Community-Level Interaction Insights into Carbon Utilization and Element Cycling Functions of Hydrothermarchaeota in Hydrothermal Sediment.</title>
        <authorList>
            <person name="Zhou Z."/>
            <person name="Liu Y."/>
            <person name="Xu W."/>
            <person name="Pan J."/>
            <person name="Luo Z.H."/>
            <person name="Li M."/>
        </authorList>
    </citation>
    <scope>NUCLEOTIDE SEQUENCE [LARGE SCALE GENOMIC DNA]</scope>
    <source>
        <strain evidence="4">SpSt-508</strain>
    </source>
</reference>
<keyword evidence="2" id="KW-0812">Transmembrane</keyword>
<accession>A0A7C4LPT3</accession>
<sequence length="385" mass="41373">MNMLLLRIACCCLGGWWATACASAGACSVPVFRYALERWSADLYEVDVFFRGELTAEERRHLSRLEDAAQANGGTVNWEIVRCNIERELPPDLAKVREALGDVAWPQVVLRQPGGRRGSPIVWSGPLAMADENLARSPGRTELMRRLLAGDAVVWMVLVGDDEQAQAVTHRLQDALATLAEEIPLPSGVGLPGSELFARIPLKIRFSVQTVDGRDADEAVLRNLLTPHALAAVTPTETLVVPIFGRGRALAVFRAADVEETLIGDVSRFLCGACSCQVKESNPGFDLLLSVNWDDQLFGEDPPPVDARSPPAEAVYVPIPGGLAEPAVAAASADAAPSQAPPDGHHDAAGEPRPEPLARRRFGRNTALLAGLLVVIMAVLGARRR</sequence>
<keyword evidence="3" id="KW-0732">Signal</keyword>
<feature type="compositionally biased region" description="Low complexity" evidence="1">
    <location>
        <begin position="328"/>
        <end position="342"/>
    </location>
</feature>
<feature type="compositionally biased region" description="Basic and acidic residues" evidence="1">
    <location>
        <begin position="343"/>
        <end position="357"/>
    </location>
</feature>
<feature type="chain" id="PRO_5027609232" evidence="3">
    <location>
        <begin position="23"/>
        <end position="385"/>
    </location>
</feature>
<evidence type="ECO:0000256" key="3">
    <source>
        <dbReference type="SAM" id="SignalP"/>
    </source>
</evidence>
<dbReference type="PROSITE" id="PS51257">
    <property type="entry name" value="PROKAR_LIPOPROTEIN"/>
    <property type="match status" value="1"/>
</dbReference>
<feature type="transmembrane region" description="Helical" evidence="2">
    <location>
        <begin position="362"/>
        <end position="382"/>
    </location>
</feature>
<name>A0A7C4LPT3_9PLAN</name>
<evidence type="ECO:0000313" key="4">
    <source>
        <dbReference type="EMBL" id="HGT40939.1"/>
    </source>
</evidence>
<feature type="signal peptide" evidence="3">
    <location>
        <begin position="1"/>
        <end position="22"/>
    </location>
</feature>
<evidence type="ECO:0000256" key="1">
    <source>
        <dbReference type="SAM" id="MobiDB-lite"/>
    </source>
</evidence>
<protein>
    <submittedName>
        <fullName evidence="4">Uncharacterized protein</fullName>
    </submittedName>
</protein>
<gene>
    <name evidence="4" type="ORF">ENS64_16970</name>
</gene>
<keyword evidence="2" id="KW-1133">Transmembrane helix</keyword>
<organism evidence="4">
    <name type="scientific">Schlesneria paludicola</name>
    <dbReference type="NCBI Taxonomy" id="360056"/>
    <lineage>
        <taxon>Bacteria</taxon>
        <taxon>Pseudomonadati</taxon>
        <taxon>Planctomycetota</taxon>
        <taxon>Planctomycetia</taxon>
        <taxon>Planctomycetales</taxon>
        <taxon>Planctomycetaceae</taxon>
        <taxon>Schlesneria</taxon>
    </lineage>
</organism>
<evidence type="ECO:0000256" key="2">
    <source>
        <dbReference type="SAM" id="Phobius"/>
    </source>
</evidence>
<dbReference type="AlphaFoldDB" id="A0A7C4LPT3"/>